<dbReference type="Gene3D" id="2.70.70.10">
    <property type="entry name" value="Glucose Permease (Domain IIA)"/>
    <property type="match status" value="1"/>
</dbReference>
<dbReference type="Gene3D" id="1.10.530.10">
    <property type="match status" value="1"/>
</dbReference>
<dbReference type="Proteomes" id="UP000580474">
    <property type="component" value="Unassembled WGS sequence"/>
</dbReference>
<name>A0A840NJX3_9PSEU</name>
<dbReference type="PANTHER" id="PTHR21666">
    <property type="entry name" value="PEPTIDASE-RELATED"/>
    <property type="match status" value="1"/>
</dbReference>
<evidence type="ECO:0000259" key="1">
    <source>
        <dbReference type="Pfam" id="PF01551"/>
    </source>
</evidence>
<protein>
    <recommendedName>
        <fullName evidence="1">M23ase beta-sheet core domain-containing protein</fullName>
    </recommendedName>
</protein>
<dbReference type="Pfam" id="PF01551">
    <property type="entry name" value="Peptidase_M23"/>
    <property type="match status" value="1"/>
</dbReference>
<keyword evidence="3" id="KW-1185">Reference proteome</keyword>
<dbReference type="InterPro" id="IPR023346">
    <property type="entry name" value="Lysozyme-like_dom_sf"/>
</dbReference>
<evidence type="ECO:0000313" key="2">
    <source>
        <dbReference type="EMBL" id="MBB5070453.1"/>
    </source>
</evidence>
<sequence length="320" mass="33330">MTAVVRLITTAAAAFLLLLVTLIAAVTGTVAALTGSSGGSGSTPSEAALADIPADYLALYQHAAPLCPGLDWAVIAAIGKIETDHGRLDAPGVHDGENFAGAGGPMQFLAPTFDSVTAEHPLPPGGATPPSRYHPHDAIHAAAFYLCDSGARHGDLRSAIFAYNHADWYVSKVLAQAEDYRAAASTPATSPDGWSVPVQGRCTSGFGPREGEFHEGQDLAAPIGTPILAAHDGTVINAGPASGYGLWVRIQQPDGTVTTYGHNHRNNVVEGQAVRSGQPIGVVGNRGQSTGAHLHFQIEVDGRPVDPAEFYTQRGFRMCR</sequence>
<feature type="domain" description="M23ase beta-sheet core" evidence="1">
    <location>
        <begin position="213"/>
        <end position="307"/>
    </location>
</feature>
<gene>
    <name evidence="2" type="ORF">BJ969_003541</name>
</gene>
<dbReference type="PANTHER" id="PTHR21666:SF270">
    <property type="entry name" value="MUREIN HYDROLASE ACTIVATOR ENVC"/>
    <property type="match status" value="1"/>
</dbReference>
<dbReference type="CDD" id="cd13399">
    <property type="entry name" value="Slt35-like"/>
    <property type="match status" value="1"/>
</dbReference>
<reference evidence="2 3" key="1">
    <citation type="submission" date="2020-08" db="EMBL/GenBank/DDBJ databases">
        <title>Sequencing the genomes of 1000 actinobacteria strains.</title>
        <authorList>
            <person name="Klenk H.-P."/>
        </authorList>
    </citation>
    <scope>NUCLEOTIDE SEQUENCE [LARGE SCALE GENOMIC DNA]</scope>
    <source>
        <strain evidence="2 3">DSM 45582</strain>
    </source>
</reference>
<dbReference type="SUPFAM" id="SSF53955">
    <property type="entry name" value="Lysozyme-like"/>
    <property type="match status" value="1"/>
</dbReference>
<dbReference type="EMBL" id="JACHIV010000001">
    <property type="protein sequence ID" value="MBB5070453.1"/>
    <property type="molecule type" value="Genomic_DNA"/>
</dbReference>
<dbReference type="AlphaFoldDB" id="A0A840NJX3"/>
<dbReference type="InterPro" id="IPR011055">
    <property type="entry name" value="Dup_hybrid_motif"/>
</dbReference>
<evidence type="ECO:0000313" key="3">
    <source>
        <dbReference type="Proteomes" id="UP000580474"/>
    </source>
</evidence>
<dbReference type="CDD" id="cd12797">
    <property type="entry name" value="M23_peptidase"/>
    <property type="match status" value="1"/>
</dbReference>
<dbReference type="GO" id="GO:0004222">
    <property type="term" value="F:metalloendopeptidase activity"/>
    <property type="evidence" value="ECO:0007669"/>
    <property type="project" value="TreeGrafter"/>
</dbReference>
<dbReference type="InterPro" id="IPR050570">
    <property type="entry name" value="Cell_wall_metabolism_enzyme"/>
</dbReference>
<dbReference type="InterPro" id="IPR016047">
    <property type="entry name" value="M23ase_b-sheet_dom"/>
</dbReference>
<dbReference type="SUPFAM" id="SSF51261">
    <property type="entry name" value="Duplicated hybrid motif"/>
    <property type="match status" value="1"/>
</dbReference>
<comment type="caution">
    <text evidence="2">The sequence shown here is derived from an EMBL/GenBank/DDBJ whole genome shotgun (WGS) entry which is preliminary data.</text>
</comment>
<proteinExistence type="predicted"/>
<accession>A0A840NJX3</accession>
<organism evidence="2 3">
    <name type="scientific">Saccharopolyspora gloriosae</name>
    <dbReference type="NCBI Taxonomy" id="455344"/>
    <lineage>
        <taxon>Bacteria</taxon>
        <taxon>Bacillati</taxon>
        <taxon>Actinomycetota</taxon>
        <taxon>Actinomycetes</taxon>
        <taxon>Pseudonocardiales</taxon>
        <taxon>Pseudonocardiaceae</taxon>
        <taxon>Saccharopolyspora</taxon>
    </lineage>
</organism>